<keyword evidence="1" id="KW-0472">Membrane</keyword>
<dbReference type="AlphaFoldDB" id="A0A0A9AZJ2"/>
<keyword evidence="1" id="KW-1133">Transmembrane helix</keyword>
<organism evidence="2">
    <name type="scientific">Arundo donax</name>
    <name type="common">Giant reed</name>
    <name type="synonym">Donax arundinaceus</name>
    <dbReference type="NCBI Taxonomy" id="35708"/>
    <lineage>
        <taxon>Eukaryota</taxon>
        <taxon>Viridiplantae</taxon>
        <taxon>Streptophyta</taxon>
        <taxon>Embryophyta</taxon>
        <taxon>Tracheophyta</taxon>
        <taxon>Spermatophyta</taxon>
        <taxon>Magnoliopsida</taxon>
        <taxon>Liliopsida</taxon>
        <taxon>Poales</taxon>
        <taxon>Poaceae</taxon>
        <taxon>PACMAD clade</taxon>
        <taxon>Arundinoideae</taxon>
        <taxon>Arundineae</taxon>
        <taxon>Arundo</taxon>
    </lineage>
</organism>
<accession>A0A0A9AZJ2</accession>
<name>A0A0A9AZJ2_ARUDO</name>
<feature type="transmembrane region" description="Helical" evidence="1">
    <location>
        <begin position="51"/>
        <end position="70"/>
    </location>
</feature>
<protein>
    <submittedName>
        <fullName evidence="2">Uncharacterized protein</fullName>
    </submittedName>
</protein>
<dbReference type="EMBL" id="GBRH01241364">
    <property type="protein sequence ID" value="JAD56531.1"/>
    <property type="molecule type" value="Transcribed_RNA"/>
</dbReference>
<reference evidence="2" key="2">
    <citation type="journal article" date="2015" name="Data Brief">
        <title>Shoot transcriptome of the giant reed, Arundo donax.</title>
        <authorList>
            <person name="Barrero R.A."/>
            <person name="Guerrero F.D."/>
            <person name="Moolhuijzen P."/>
            <person name="Goolsby J.A."/>
            <person name="Tidwell J."/>
            <person name="Bellgard S.E."/>
            <person name="Bellgard M.I."/>
        </authorList>
    </citation>
    <scope>NUCLEOTIDE SEQUENCE</scope>
    <source>
        <tissue evidence="2">Shoot tissue taken approximately 20 cm above the soil surface</tissue>
    </source>
</reference>
<proteinExistence type="predicted"/>
<sequence length="85" mass="9262">MRHSSSPTGGCCPTSFSSHFLDALQYVLALGPPGYSLRLASPLLLFSYFKLFVRVFLHFVGFDGVALVWGGRLISCFNASCLVDV</sequence>
<evidence type="ECO:0000313" key="2">
    <source>
        <dbReference type="EMBL" id="JAD56531.1"/>
    </source>
</evidence>
<keyword evidence="1" id="KW-0812">Transmembrane</keyword>
<reference evidence="2" key="1">
    <citation type="submission" date="2014-09" db="EMBL/GenBank/DDBJ databases">
        <authorList>
            <person name="Magalhaes I.L.F."/>
            <person name="Oliveira U."/>
            <person name="Santos F.R."/>
            <person name="Vidigal T.H.D.A."/>
            <person name="Brescovit A.D."/>
            <person name="Santos A.J."/>
        </authorList>
    </citation>
    <scope>NUCLEOTIDE SEQUENCE</scope>
    <source>
        <tissue evidence="2">Shoot tissue taken approximately 20 cm above the soil surface</tissue>
    </source>
</reference>
<evidence type="ECO:0000256" key="1">
    <source>
        <dbReference type="SAM" id="Phobius"/>
    </source>
</evidence>